<protein>
    <submittedName>
        <fullName evidence="1">Uncharacterized protein</fullName>
    </submittedName>
</protein>
<keyword evidence="2" id="KW-1185">Reference proteome</keyword>
<gene>
    <name evidence="1" type="primary">ga26301</name>
    <name evidence="1" type="ORF">PR202_ga26301</name>
</gene>
<evidence type="ECO:0000313" key="1">
    <source>
        <dbReference type="EMBL" id="GJN08388.1"/>
    </source>
</evidence>
<dbReference type="Proteomes" id="UP001054889">
    <property type="component" value="Unassembled WGS sequence"/>
</dbReference>
<proteinExistence type="predicted"/>
<dbReference type="AlphaFoldDB" id="A0AAV5DD38"/>
<comment type="caution">
    <text evidence="1">The sequence shown here is derived from an EMBL/GenBank/DDBJ whole genome shotgun (WGS) entry which is preliminary data.</text>
</comment>
<evidence type="ECO:0000313" key="2">
    <source>
        <dbReference type="Proteomes" id="UP001054889"/>
    </source>
</evidence>
<reference evidence="1" key="2">
    <citation type="submission" date="2021-12" db="EMBL/GenBank/DDBJ databases">
        <title>Resequencing data analysis of finger millet.</title>
        <authorList>
            <person name="Hatakeyama M."/>
            <person name="Aluri S."/>
            <person name="Balachadran M.T."/>
            <person name="Sivarajan S.R."/>
            <person name="Poveda L."/>
            <person name="Shimizu-Inatsugi R."/>
            <person name="Schlapbach R."/>
            <person name="Sreeman S.M."/>
            <person name="Shimizu K.K."/>
        </authorList>
    </citation>
    <scope>NUCLEOTIDE SEQUENCE</scope>
</reference>
<accession>A0AAV5DD38</accession>
<name>A0AAV5DD38_ELECO</name>
<dbReference type="EMBL" id="BQKI01000015">
    <property type="protein sequence ID" value="GJN08388.1"/>
    <property type="molecule type" value="Genomic_DNA"/>
</dbReference>
<organism evidence="1 2">
    <name type="scientific">Eleusine coracana subsp. coracana</name>
    <dbReference type="NCBI Taxonomy" id="191504"/>
    <lineage>
        <taxon>Eukaryota</taxon>
        <taxon>Viridiplantae</taxon>
        <taxon>Streptophyta</taxon>
        <taxon>Embryophyta</taxon>
        <taxon>Tracheophyta</taxon>
        <taxon>Spermatophyta</taxon>
        <taxon>Magnoliopsida</taxon>
        <taxon>Liliopsida</taxon>
        <taxon>Poales</taxon>
        <taxon>Poaceae</taxon>
        <taxon>PACMAD clade</taxon>
        <taxon>Chloridoideae</taxon>
        <taxon>Cynodonteae</taxon>
        <taxon>Eleusininae</taxon>
        <taxon>Eleusine</taxon>
    </lineage>
</organism>
<reference evidence="1" key="1">
    <citation type="journal article" date="2018" name="DNA Res.">
        <title>Multiple hybrid de novo genome assembly of finger millet, an orphan allotetraploid crop.</title>
        <authorList>
            <person name="Hatakeyama M."/>
            <person name="Aluri S."/>
            <person name="Balachadran M.T."/>
            <person name="Sivarajan S.R."/>
            <person name="Patrignani A."/>
            <person name="Gruter S."/>
            <person name="Poveda L."/>
            <person name="Shimizu-Inatsugi R."/>
            <person name="Baeten J."/>
            <person name="Francoijs K.J."/>
            <person name="Nataraja K.N."/>
            <person name="Reddy Y.A.N."/>
            <person name="Phadnis S."/>
            <person name="Ravikumar R.L."/>
            <person name="Schlapbach R."/>
            <person name="Sreeman S.M."/>
            <person name="Shimizu K.K."/>
        </authorList>
    </citation>
    <scope>NUCLEOTIDE SEQUENCE</scope>
</reference>
<sequence length="92" mass="10358">MARISSGQIGRNSREMAWCGSVAQQRPDDLDEAWVCGWMKVARLPLTCSNAAAWTSPPEEEAVRGFLPRMLQHGGSGVMDLRERRRRTVVWS</sequence>